<feature type="transmembrane region" description="Helical" evidence="1">
    <location>
        <begin position="72"/>
        <end position="90"/>
    </location>
</feature>
<reference evidence="2 3" key="1">
    <citation type="submission" date="2019-11" db="EMBL/GenBank/DDBJ databases">
        <title>Genome sequences of 17 halophilic strains isolated from different environments.</title>
        <authorList>
            <person name="Furrow R.E."/>
        </authorList>
    </citation>
    <scope>NUCLEOTIDE SEQUENCE [LARGE SCALE GENOMIC DNA]</scope>
    <source>
        <strain evidence="2 3">22507_15_FS</strain>
    </source>
</reference>
<feature type="transmembrane region" description="Helical" evidence="1">
    <location>
        <begin position="286"/>
        <end position="306"/>
    </location>
</feature>
<feature type="transmembrane region" description="Helical" evidence="1">
    <location>
        <begin position="446"/>
        <end position="464"/>
    </location>
</feature>
<feature type="transmembrane region" description="Helical" evidence="1">
    <location>
        <begin position="476"/>
        <end position="493"/>
    </location>
</feature>
<keyword evidence="1" id="KW-1133">Transmembrane helix</keyword>
<feature type="transmembrane region" description="Helical" evidence="1">
    <location>
        <begin position="221"/>
        <end position="242"/>
    </location>
</feature>
<dbReference type="RefSeq" id="WP_160897751.1">
    <property type="nucleotide sequence ID" value="NZ_WMEX01000001.1"/>
</dbReference>
<protein>
    <recommendedName>
        <fullName evidence="4">Glycosyltransferase RgtA/B/C/D-like domain-containing protein</fullName>
    </recommendedName>
</protein>
<keyword evidence="1" id="KW-0812">Transmembrane</keyword>
<accession>A0A9X5B444</accession>
<dbReference type="AlphaFoldDB" id="A0A9X5B444"/>
<proteinExistence type="predicted"/>
<evidence type="ECO:0000313" key="3">
    <source>
        <dbReference type="Proteomes" id="UP000460751"/>
    </source>
</evidence>
<dbReference type="Proteomes" id="UP000460751">
    <property type="component" value="Unassembled WGS sequence"/>
</dbReference>
<comment type="caution">
    <text evidence="2">The sequence shown here is derived from an EMBL/GenBank/DDBJ whole genome shotgun (WGS) entry which is preliminary data.</text>
</comment>
<gene>
    <name evidence="2" type="ORF">GLW01_00550</name>
</gene>
<sequence>MNQFHDFLLVLSATLTGPLMLLALFGNGHLTLRFIPCDFDTPLKNLIAIVIGAIVSTLLLFFFLVVGALSNYFVIASFLTGLGYSAYLYSKNPFQPFRHQLHYLDPERFKLLRILMIAAISISAAIIFISKTASPILHGDAERYHIALPLHFLEAGRILRFPEILNWGVYLAFDISHALIPQVLLFDDYPDMALLAIKSYNASFSLLLFPVTYFLARSMGLNRSFSLLVCLSLFTIGSTYRIGLGKNDIPSAVIALLACTSLLQAYKRESRHSIYISFVLAGYASAAKLTVAFPVLLFFIGATALYYRTRALNNIRELARSALAFMLPLTPWLGYSFWSRGNPIYPIGTSFSDFTQSLWDERNSNGLELDFLSYISNVWRLLLDTYPVSGNDSIGALALAGIFICVFIVAIKACLLKITFKDTLCIAAVAFLIIFSIDRFEGRFLTRYILLSVIICLVYAFGLVERAKPRASKTTLIVLATTLFAFSFYNVGYPQLSRAYSEIGSGFYGSIFSQKCGPTCSLREVLSKRGGISAYKRALDLAQNGPVIINDGDNIFLKDQFINIHPLHNTKILNENTSTSDLDHFAEEREACVALVKKGISGMPPIYLEWFNSSWSYITTEAGLHLYIHNTCQSIHLKN</sequence>
<feature type="transmembrane region" description="Helical" evidence="1">
    <location>
        <begin position="193"/>
        <end position="215"/>
    </location>
</feature>
<dbReference type="EMBL" id="WMEX01000001">
    <property type="protein sequence ID" value="MYL25274.1"/>
    <property type="molecule type" value="Genomic_DNA"/>
</dbReference>
<feature type="transmembrane region" description="Helical" evidence="1">
    <location>
        <begin position="393"/>
        <end position="411"/>
    </location>
</feature>
<feature type="transmembrane region" description="Helical" evidence="1">
    <location>
        <begin position="423"/>
        <end position="440"/>
    </location>
</feature>
<evidence type="ECO:0000256" key="1">
    <source>
        <dbReference type="SAM" id="Phobius"/>
    </source>
</evidence>
<keyword evidence="1" id="KW-0472">Membrane</keyword>
<feature type="transmembrane region" description="Helical" evidence="1">
    <location>
        <begin position="46"/>
        <end position="66"/>
    </location>
</feature>
<organism evidence="2 3">
    <name type="scientific">Vreelandella halophila</name>
    <dbReference type="NCBI Taxonomy" id="86177"/>
    <lineage>
        <taxon>Bacteria</taxon>
        <taxon>Pseudomonadati</taxon>
        <taxon>Pseudomonadota</taxon>
        <taxon>Gammaproteobacteria</taxon>
        <taxon>Oceanospirillales</taxon>
        <taxon>Halomonadaceae</taxon>
        <taxon>Vreelandella</taxon>
    </lineage>
</organism>
<evidence type="ECO:0000313" key="2">
    <source>
        <dbReference type="EMBL" id="MYL25274.1"/>
    </source>
</evidence>
<feature type="transmembrane region" description="Helical" evidence="1">
    <location>
        <begin position="249"/>
        <end position="266"/>
    </location>
</feature>
<evidence type="ECO:0008006" key="4">
    <source>
        <dbReference type="Google" id="ProtNLM"/>
    </source>
</evidence>
<feature type="transmembrane region" description="Helical" evidence="1">
    <location>
        <begin position="111"/>
        <end position="130"/>
    </location>
</feature>
<keyword evidence="3" id="KW-1185">Reference proteome</keyword>
<feature type="transmembrane region" description="Helical" evidence="1">
    <location>
        <begin position="6"/>
        <end position="25"/>
    </location>
</feature>
<name>A0A9X5B444_9GAMM</name>